<organism evidence="2 3">
    <name type="scientific">Sphingomonas parapaucimobilis NBRC 15100</name>
    <dbReference type="NCBI Taxonomy" id="1219049"/>
    <lineage>
        <taxon>Bacteria</taxon>
        <taxon>Pseudomonadati</taxon>
        <taxon>Pseudomonadota</taxon>
        <taxon>Alphaproteobacteria</taxon>
        <taxon>Sphingomonadales</taxon>
        <taxon>Sphingomonadaceae</taxon>
        <taxon>Sphingomonas</taxon>
    </lineage>
</organism>
<evidence type="ECO:0000256" key="1">
    <source>
        <dbReference type="SAM" id="MobiDB-lite"/>
    </source>
</evidence>
<feature type="region of interest" description="Disordered" evidence="1">
    <location>
        <begin position="15"/>
        <end position="44"/>
    </location>
</feature>
<proteinExistence type="predicted"/>
<dbReference type="OrthoDB" id="7208869at2"/>
<comment type="caution">
    <text evidence="2">The sequence shown here is derived from an EMBL/GenBank/DDBJ whole genome shotgun (WGS) entry which is preliminary data.</text>
</comment>
<dbReference type="eggNOG" id="COG3378">
    <property type="taxonomic scope" value="Bacteria"/>
</dbReference>
<reference evidence="2 3" key="1">
    <citation type="submission" date="2014-11" db="EMBL/GenBank/DDBJ databases">
        <title>Whole genome shotgun sequence of Sphingomonas parapaucimobilis NBRC 15100.</title>
        <authorList>
            <person name="Katano-Makiyama Y."/>
            <person name="Hosoyama A."/>
            <person name="Hashimoto M."/>
            <person name="Hosoyama Y."/>
            <person name="Noguchi M."/>
            <person name="Numata M."/>
            <person name="Tsuchikane K."/>
            <person name="Hirakata S."/>
            <person name="Uohara A."/>
            <person name="Shimodaira J."/>
            <person name="Ohji S."/>
            <person name="Ichikawa N."/>
            <person name="Kimura A."/>
            <person name="Yamazoe A."/>
            <person name="Fujita N."/>
        </authorList>
    </citation>
    <scope>NUCLEOTIDE SEQUENCE [LARGE SCALE GENOMIC DNA]</scope>
    <source>
        <strain evidence="2 3">NBRC 15100</strain>
    </source>
</reference>
<sequence>MSAHLQPVREALSNLVEPPIDPAPGDPFDAANDGGGDDDRFGRPPRVMPEGCPVVPVGTEDGVFYFLTALGELRGLTCDKVANKHIVGMFAPDSAYLMDEWPRKKMVKSKGPDGEDVEEWIVTGWRNDDVAMLLMDVAAAKGVWNPREKVRGRGAWIDDQGGLILHCGNHVLMGGRWHKPGEHDGRVYPTMPAIPRPGRGGDVTGEMLAPNLVGSLRARGIEIPEKASPGVVLLELYKTWNWARPLIDPMLLIGWDGAAMLGGALDYRPLAWLTGDKATGKSALQKVKGWLFDGGILQSPDASEAGVRQVLGQQSLPVAIDEAEADQDNRKILALVKLARLAASSQGNIVRGGQDHTGHEFQATSCFLFSSILVPPMPPQDRSRLAMLELGELPAGSREPKMDKGEINAIGAWLRRRLADRWHLWAGTLERYTDALIDHGGQGGRAADQFGTLLAAAHILLDDDMPDDEALLQWGSLLSRERLGETAEAQSESEMCVAHMASSLVQLARSGTPRLISDWLLQATEPVLGGDVDENIRGRVREAADALAKVGMRIVTGKANMAVAEGAPKPAPGRDYVAVAITHQGLSRVFENSRWKEGVWTQALKRMKGASWGVTQRIGGSPTKCTLVPVDQIIQRDDVVATVRESEEV</sequence>
<evidence type="ECO:0008006" key="4">
    <source>
        <dbReference type="Google" id="ProtNLM"/>
    </source>
</evidence>
<evidence type="ECO:0000313" key="2">
    <source>
        <dbReference type="EMBL" id="GAM00729.1"/>
    </source>
</evidence>
<dbReference type="Proteomes" id="UP000032305">
    <property type="component" value="Unassembled WGS sequence"/>
</dbReference>
<protein>
    <recommendedName>
        <fullName evidence="4">DUF927 domain-containing protein</fullName>
    </recommendedName>
</protein>
<dbReference type="RefSeq" id="WP_042486129.1">
    <property type="nucleotide sequence ID" value="NZ_BBPI01000035.1"/>
</dbReference>
<keyword evidence="3" id="KW-1185">Reference proteome</keyword>
<dbReference type="EMBL" id="BBPI01000035">
    <property type="protein sequence ID" value="GAM00729.1"/>
    <property type="molecule type" value="Genomic_DNA"/>
</dbReference>
<accession>A0A0A1W751</accession>
<gene>
    <name evidence="2" type="ORF">SP5_035_01300</name>
</gene>
<dbReference type="AlphaFoldDB" id="A0A0A1W751"/>
<evidence type="ECO:0000313" key="3">
    <source>
        <dbReference type="Proteomes" id="UP000032305"/>
    </source>
</evidence>
<name>A0A0A1W751_9SPHN</name>